<protein>
    <recommendedName>
        <fullName evidence="2">N-acetylmuramoyl-L-alanine amidase</fullName>
        <ecNumber evidence="2">3.5.1.28</ecNumber>
    </recommendedName>
</protein>
<keyword evidence="5" id="KW-0732">Signal</keyword>
<evidence type="ECO:0000256" key="5">
    <source>
        <dbReference type="SAM" id="SignalP"/>
    </source>
</evidence>
<dbReference type="EMBL" id="JBHSCZ010000001">
    <property type="protein sequence ID" value="MFC4262613.1"/>
    <property type="molecule type" value="Genomic_DNA"/>
</dbReference>
<dbReference type="GO" id="GO:0008745">
    <property type="term" value="F:N-acetylmuramoyl-L-alanine amidase activity"/>
    <property type="evidence" value="ECO:0007669"/>
    <property type="project" value="UniProtKB-EC"/>
</dbReference>
<accession>A0ABV8QSH9</accession>
<evidence type="ECO:0000259" key="6">
    <source>
        <dbReference type="SMART" id="SM00644"/>
    </source>
</evidence>
<dbReference type="Pfam" id="PF01510">
    <property type="entry name" value="Amidase_2"/>
    <property type="match status" value="1"/>
</dbReference>
<organism evidence="7 8">
    <name type="scientific">Ferruginibacter yonginensis</name>
    <dbReference type="NCBI Taxonomy" id="1310416"/>
    <lineage>
        <taxon>Bacteria</taxon>
        <taxon>Pseudomonadati</taxon>
        <taxon>Bacteroidota</taxon>
        <taxon>Chitinophagia</taxon>
        <taxon>Chitinophagales</taxon>
        <taxon>Chitinophagaceae</taxon>
        <taxon>Ferruginibacter</taxon>
    </lineage>
</organism>
<evidence type="ECO:0000313" key="8">
    <source>
        <dbReference type="Proteomes" id="UP001595907"/>
    </source>
</evidence>
<dbReference type="RefSeq" id="WP_379708201.1">
    <property type="nucleotide sequence ID" value="NZ_JBHSCZ010000001.1"/>
</dbReference>
<dbReference type="InterPro" id="IPR002502">
    <property type="entry name" value="Amidase_domain"/>
</dbReference>
<evidence type="ECO:0000256" key="2">
    <source>
        <dbReference type="ARBA" id="ARBA00011901"/>
    </source>
</evidence>
<proteinExistence type="predicted"/>
<keyword evidence="3 7" id="KW-0378">Hydrolase</keyword>
<keyword evidence="8" id="KW-1185">Reference proteome</keyword>
<name>A0ABV8QSH9_9BACT</name>
<dbReference type="CDD" id="cd06583">
    <property type="entry name" value="PGRP"/>
    <property type="match status" value="1"/>
</dbReference>
<evidence type="ECO:0000256" key="1">
    <source>
        <dbReference type="ARBA" id="ARBA00001561"/>
    </source>
</evidence>
<feature type="signal peptide" evidence="5">
    <location>
        <begin position="1"/>
        <end position="23"/>
    </location>
</feature>
<dbReference type="InterPro" id="IPR051206">
    <property type="entry name" value="NAMLAA_amidase_2"/>
</dbReference>
<evidence type="ECO:0000256" key="3">
    <source>
        <dbReference type="ARBA" id="ARBA00022801"/>
    </source>
</evidence>
<keyword evidence="4" id="KW-0961">Cell wall biogenesis/degradation</keyword>
<dbReference type="Gene3D" id="3.40.80.10">
    <property type="entry name" value="Peptidoglycan recognition protein-like"/>
    <property type="match status" value="1"/>
</dbReference>
<gene>
    <name evidence="7" type="ORF">ACFOWM_06980</name>
</gene>
<dbReference type="InterPro" id="IPR036505">
    <property type="entry name" value="Amidase/PGRP_sf"/>
</dbReference>
<evidence type="ECO:0000313" key="7">
    <source>
        <dbReference type="EMBL" id="MFC4262613.1"/>
    </source>
</evidence>
<comment type="caution">
    <text evidence="7">The sequence shown here is derived from an EMBL/GenBank/DDBJ whole genome shotgun (WGS) entry which is preliminary data.</text>
</comment>
<sequence>MVRLLLSVSVILLLNACAKQPYAASNKIYKTKVKALAKSIQTKAVPLQPNDIKQPTENIYTTNFGLRKPNMVILHYTAQNSCEQTLQTFTKPATEVSAHYVICKDGTLHQLISDYLRAWHAGAGKWGNNADVNSSSIGIEIDNNGIDSFSKAQLNTLTILLASLKKQYNIPTTNFIGHSDIAPTRKIDPGTKFPWEALAKKGFGKWYADTSTVQLPAGFNATYALRIIGYDVTNVKAAIKAFKLHFIANNVTDDLNEAEQKVLYAVMSQYL</sequence>
<dbReference type="Proteomes" id="UP001595907">
    <property type="component" value="Unassembled WGS sequence"/>
</dbReference>
<dbReference type="PANTHER" id="PTHR30417:SF1">
    <property type="entry name" value="N-ACETYLMURAMOYL-L-ALANINE AMIDASE AMID"/>
    <property type="match status" value="1"/>
</dbReference>
<dbReference type="EC" id="3.5.1.28" evidence="2"/>
<comment type="catalytic activity">
    <reaction evidence="1">
        <text>Hydrolyzes the link between N-acetylmuramoyl residues and L-amino acid residues in certain cell-wall glycopeptides.</text>
        <dbReference type="EC" id="3.5.1.28"/>
    </reaction>
</comment>
<feature type="chain" id="PRO_5045102106" description="N-acetylmuramoyl-L-alanine amidase" evidence="5">
    <location>
        <begin position="24"/>
        <end position="271"/>
    </location>
</feature>
<dbReference type="PANTHER" id="PTHR30417">
    <property type="entry name" value="N-ACETYLMURAMOYL-L-ALANINE AMIDASE AMID"/>
    <property type="match status" value="1"/>
</dbReference>
<dbReference type="SMART" id="SM00644">
    <property type="entry name" value="Ami_2"/>
    <property type="match status" value="1"/>
</dbReference>
<feature type="domain" description="N-acetylmuramoyl-L-alanine amidase" evidence="6">
    <location>
        <begin position="59"/>
        <end position="190"/>
    </location>
</feature>
<evidence type="ECO:0000256" key="4">
    <source>
        <dbReference type="ARBA" id="ARBA00023316"/>
    </source>
</evidence>
<reference evidence="8" key="1">
    <citation type="journal article" date="2019" name="Int. J. Syst. Evol. Microbiol.">
        <title>The Global Catalogue of Microorganisms (GCM) 10K type strain sequencing project: providing services to taxonomists for standard genome sequencing and annotation.</title>
        <authorList>
            <consortium name="The Broad Institute Genomics Platform"/>
            <consortium name="The Broad Institute Genome Sequencing Center for Infectious Disease"/>
            <person name="Wu L."/>
            <person name="Ma J."/>
        </authorList>
    </citation>
    <scope>NUCLEOTIDE SEQUENCE [LARGE SCALE GENOMIC DNA]</scope>
    <source>
        <strain evidence="8">CECT 8289</strain>
    </source>
</reference>
<dbReference type="SUPFAM" id="SSF55846">
    <property type="entry name" value="N-acetylmuramoyl-L-alanine amidase-like"/>
    <property type="match status" value="1"/>
</dbReference>